<dbReference type="GeneTree" id="ENSGT00900000141033"/>
<feature type="compositionally biased region" description="Low complexity" evidence="6">
    <location>
        <begin position="1533"/>
        <end position="1545"/>
    </location>
</feature>
<dbReference type="InterPro" id="IPR036028">
    <property type="entry name" value="SH3-like_dom_sf"/>
</dbReference>
<feature type="region of interest" description="Disordered" evidence="6">
    <location>
        <begin position="33"/>
        <end position="57"/>
    </location>
</feature>
<dbReference type="GO" id="GO:0031410">
    <property type="term" value="C:cytoplasmic vesicle"/>
    <property type="evidence" value="ECO:0007669"/>
    <property type="project" value="TreeGrafter"/>
</dbReference>
<sequence length="1751" mass="188104">MDSPPKLSGETLIVHHIPLVHCQVAGGRHSCGAGGSLKRPNPFGQPENLGLSRTTSLPERDVLQREALVYSSLIQTCSGGGEGGGGGRGGSTGSNDSSVTSSNSEEQGMASHTLPRVKRRGRANPLRLRHNPFLLNAEEDEDEEEDEDGNNLNGYLEDSSFHLHGDTHSGLGVEGDGVAPFHLHDLGFTSHEPFLLHSSLEKHSWGCSGGRDSLRGVASDLSAHLEGLDLLGLDGPRRHGSSGSTLSMDCGEQEWGEDEEDEEEDHPMRGGGRGSSQTNSSSGPSHQQCSCCGLSQAYPEHFPEPFCELSEGQLGYGSDSSCNSSDGVLVNFSAIYNKMNNSIPATSSKPPVTTTTNLNSSNDHSCTSSVCASSVLDGETGSRRGSTFYLDLHSSPIEPPNPQSQQAPCPPNHTAPLLFQPRQHPTTSSLCTCSAEHRGALDLDDNCNSYRPPRLSDSGTDITSCLQSQARLVVATQNYYKLVTCDLSSQSSPSPAGSSTSVTSCSDEHSKDSPAPDTPTATQPTEYYLFRRPSEAEEEEAGETSQHDEDEDEGEDGEAERKKGEPQQMSGSYSEPVIEGQVYVNISPPLAGQATRPRSRSYDRNLDKSPPPRLGSLERMLSCPVRLSEGAAPLSPPPPPRVTSFAEIARSKRRNGGSSCSPSLKMGVCTDPFSSTHSAHSSTDFSPIMEGPGPSHSLPFQRCYSQGSVDRPSLGGGGREARSKAEGCLSSSSSSSAVVRYTKEQRPTTLPIQPFTFHHQFSKPAQPKPLLPLLTGYVSGMQPARGAGSSGGTEVGEGVAGDPGEESVRRGQGGGGGGAGSAVAKLGPGSVRPSPLGSYSPVRLQGVSSSSGTCSTCTPSPQPPRSLSCPLSAGLLPLHSNTPPPQTPPVGAPKPQTPPPLPLGVKRCALPPALPPVLGQCCHQHHRGTLPVLPAVPQDSETSLGCEETTCSLEGSQGPGPRTQHGHHLSPQTLKWREYRRRNPLGVEKSTSRGSVGSASLDGIGRRGGARGQRITRRNVFDFPPASSGHALGRLNGAHDTFTNYVNGLGQSVKQLQYYSDFLPDYFSLTERPPDEFCLSPDASSSSSSSSSTQSHVAVDLQQKRGLVKAINTAVDLIVAHFGTSRNPDVKAKLGNSWVSPNVGHLILKYLCPALREVLEDGLKAYVLDLIIGQRRNQPWSLVEASTQLGPSTRLLHSMFSKVSQFSELNNHSMRLNAFIFGLLNLRSLEFWFNHLYTHEDVVAAHYHPWGFLPLSQGPCQPMFEELLLLLQPLSLLPFDLDLLFEQRLVQKSQEQLRSKEQLCSASAGQSLDQSTRSTFQLMRGWSTDSRRAESMKEAHEDKKESSGPGKRERPGLRREGTWPRMEAVGERGRWERKMMRTGSTRDGDGMDRLGAGLVETHPMSTELGTGFANLWRESGRGRGALKRPKGVGGECWAEEVDKERRKEKERDVGEEGRQRQERDRQAGWWYQLMQSSQVYIDQSAQGGSKFVKSEKRKRSVERRSHSTSQLPPAREGVVEGAESSLDDERSSKSSSSSSGESTGSRGRGRPSWMGSPPESVLTQDKDPGPLVPEATAAQSVPQADGPSPGQGMRWSRLFGSNIGGAGSPSRLTGADQKPVKNQKSRLPSGWLTGLDMSVLDLVAQTVGAGTVKRVEPSAPPATPTVNQPSLPTPVPQETQTKQPCVVHALCHHIATEPDQLSFQKGDVLRVLSRADSDWLLCSLGTQQGLVPIIYVTLKSLDDSQGPQGLH</sequence>
<feature type="region of interest" description="Disordered" evidence="6">
    <location>
        <begin position="987"/>
        <end position="1011"/>
    </location>
</feature>
<reference evidence="9" key="3">
    <citation type="submission" date="2025-08" db="UniProtKB">
        <authorList>
            <consortium name="Ensembl"/>
        </authorList>
    </citation>
    <scope>IDENTIFICATION</scope>
</reference>
<dbReference type="Gene3D" id="1.20.58.900">
    <property type="match status" value="1"/>
</dbReference>
<feature type="compositionally biased region" description="Pro residues" evidence="6">
    <location>
        <begin position="882"/>
        <end position="899"/>
    </location>
</feature>
<dbReference type="InParanoid" id="A0A3P9AKJ6"/>
<dbReference type="PROSITE" id="PS50002">
    <property type="entry name" value="SH3"/>
    <property type="match status" value="1"/>
</dbReference>
<dbReference type="Proteomes" id="UP000265140">
    <property type="component" value="Chromosome 13"/>
</dbReference>
<feature type="region of interest" description="Disordered" evidence="6">
    <location>
        <begin position="950"/>
        <end position="972"/>
    </location>
</feature>
<name>A0A3P9AKJ6_ESOLU</name>
<feature type="compositionally biased region" description="Gly residues" evidence="6">
    <location>
        <begin position="79"/>
        <end position="92"/>
    </location>
</feature>
<evidence type="ECO:0000259" key="7">
    <source>
        <dbReference type="PROSITE" id="PS50002"/>
    </source>
</evidence>
<dbReference type="FunFam" id="1.20.58.900:FF:000006">
    <property type="entry name" value="RUN and SH3 domain containing 1"/>
    <property type="match status" value="1"/>
</dbReference>
<dbReference type="Bgee" id="ENSELUG00000022114">
    <property type="expression patterns" value="Expressed in brain and 14 other cell types or tissues"/>
</dbReference>
<keyword evidence="10" id="KW-1185">Reference proteome</keyword>
<feature type="region of interest" description="Disordered" evidence="6">
    <location>
        <begin position="1653"/>
        <end position="1678"/>
    </location>
</feature>
<feature type="compositionally biased region" description="Basic and acidic residues" evidence="6">
    <location>
        <begin position="1329"/>
        <end position="1362"/>
    </location>
</feature>
<feature type="region of interest" description="Disordered" evidence="6">
    <location>
        <begin position="346"/>
        <end position="368"/>
    </location>
</feature>
<dbReference type="GeneID" id="105014532"/>
<feature type="compositionally biased region" description="Gly residues" evidence="6">
    <location>
        <begin position="788"/>
        <end position="801"/>
    </location>
</feature>
<feature type="compositionally biased region" description="Low complexity" evidence="6">
    <location>
        <begin position="488"/>
        <end position="505"/>
    </location>
</feature>
<dbReference type="SUPFAM" id="SSF50044">
    <property type="entry name" value="SH3-domain"/>
    <property type="match status" value="1"/>
</dbReference>
<dbReference type="Ensembl" id="ENSELUT00000042580.3">
    <property type="protein sequence ID" value="ENSELUP00000041287.3"/>
    <property type="gene ID" value="ENSELUG00000022114.3"/>
</dbReference>
<feature type="compositionally biased region" description="Acidic residues" evidence="6">
    <location>
        <begin position="137"/>
        <end position="149"/>
    </location>
</feature>
<dbReference type="Pfam" id="PF02759">
    <property type="entry name" value="RUN"/>
    <property type="match status" value="1"/>
</dbReference>
<comment type="subcellular location">
    <subcellularLocation>
        <location evidence="1">Cytoplasm</location>
    </subcellularLocation>
</comment>
<feature type="compositionally biased region" description="Gly residues" evidence="6">
    <location>
        <begin position="811"/>
        <end position="820"/>
    </location>
</feature>
<evidence type="ECO:0000256" key="6">
    <source>
        <dbReference type="SAM" id="MobiDB-lite"/>
    </source>
</evidence>
<evidence type="ECO:0000313" key="9">
    <source>
        <dbReference type="Ensembl" id="ENSELUP00000041287.3"/>
    </source>
</evidence>
<accession>A0A3P9AKJ6</accession>
<reference evidence="9" key="2">
    <citation type="submission" date="2020-02" db="EMBL/GenBank/DDBJ databases">
        <title>Esox lucius (northern pike) genome, fEsoLuc1, primary haplotype.</title>
        <authorList>
            <person name="Myers G."/>
            <person name="Karagic N."/>
            <person name="Meyer A."/>
            <person name="Pippel M."/>
            <person name="Reichard M."/>
            <person name="Winkler S."/>
            <person name="Tracey A."/>
            <person name="Sims Y."/>
            <person name="Howe K."/>
            <person name="Rhie A."/>
            <person name="Formenti G."/>
            <person name="Durbin R."/>
            <person name="Fedrigo O."/>
            <person name="Jarvis E.D."/>
        </authorList>
    </citation>
    <scope>NUCLEOTIDE SEQUENCE [LARGE SCALE GENOMIC DNA]</scope>
</reference>
<dbReference type="Pfam" id="PF14604">
    <property type="entry name" value="SH3_9"/>
    <property type="match status" value="1"/>
</dbReference>
<feature type="compositionally biased region" description="Basic and acidic residues" evidence="6">
    <location>
        <begin position="1440"/>
        <end position="1466"/>
    </location>
</feature>
<feature type="domain" description="SH3" evidence="7">
    <location>
        <begin position="1682"/>
        <end position="1741"/>
    </location>
</feature>
<dbReference type="InterPro" id="IPR047342">
    <property type="entry name" value="RUN_RUSC2"/>
</dbReference>
<feature type="region of interest" description="Disordered" evidence="6">
    <location>
        <begin position="487"/>
        <end position="618"/>
    </location>
</feature>
<reference evidence="9" key="4">
    <citation type="submission" date="2025-09" db="UniProtKB">
        <authorList>
            <consortium name="Ensembl"/>
        </authorList>
    </citation>
    <scope>IDENTIFICATION</scope>
</reference>
<dbReference type="RefSeq" id="XP_028980493.2">
    <property type="nucleotide sequence ID" value="XM_029124660.2"/>
</dbReference>
<evidence type="ECO:0000256" key="2">
    <source>
        <dbReference type="ARBA" id="ARBA00022443"/>
    </source>
</evidence>
<evidence type="ECO:0000256" key="4">
    <source>
        <dbReference type="ARBA" id="ARBA00022553"/>
    </source>
</evidence>
<dbReference type="PANTHER" id="PTHR15591:SF14">
    <property type="entry name" value="AP-4 COMPLEX ACCESSORY SUBUNIT RUSC2"/>
    <property type="match status" value="1"/>
</dbReference>
<evidence type="ECO:0000256" key="5">
    <source>
        <dbReference type="PROSITE-ProRule" id="PRU00192"/>
    </source>
</evidence>
<feature type="compositionally biased region" description="Low complexity" evidence="6">
    <location>
        <begin position="848"/>
        <end position="859"/>
    </location>
</feature>
<keyword evidence="4" id="KW-0597">Phosphoprotein</keyword>
<dbReference type="PROSITE" id="PS50826">
    <property type="entry name" value="RUN"/>
    <property type="match status" value="1"/>
</dbReference>
<reference evidence="10" key="1">
    <citation type="journal article" date="2014" name="PLoS ONE">
        <title>The genome and linkage map of the northern pike (Esox lucius): conserved synteny revealed between the salmonid sister group and the Neoteleostei.</title>
        <authorList>
            <person name="Rondeau E.B."/>
            <person name="Minkley D.R."/>
            <person name="Leong J.S."/>
            <person name="Messmer A.M."/>
            <person name="Jantzen J.R."/>
            <person name="von Schalburg K.R."/>
            <person name="Lemon C."/>
            <person name="Bird N.H."/>
            <person name="Koop B.F."/>
        </authorList>
    </citation>
    <scope>NUCLEOTIDE SEQUENCE</scope>
</reference>
<feature type="region of interest" description="Disordered" evidence="6">
    <location>
        <begin position="1421"/>
        <end position="1468"/>
    </location>
</feature>
<gene>
    <name evidence="9" type="primary">RUSC2</name>
</gene>
<dbReference type="RefSeq" id="XP_028980492.2">
    <property type="nucleotide sequence ID" value="XM_029124659.2"/>
</dbReference>
<dbReference type="OMA" id="CHHIATH"/>
<proteinExistence type="predicted"/>
<feature type="region of interest" description="Disordered" evidence="6">
    <location>
        <begin position="782"/>
        <end position="899"/>
    </location>
</feature>
<feature type="region of interest" description="Disordered" evidence="6">
    <location>
        <begin position="1323"/>
        <end position="1362"/>
    </location>
</feature>
<evidence type="ECO:0008006" key="11">
    <source>
        <dbReference type="Google" id="ProtNLM"/>
    </source>
</evidence>
<feature type="region of interest" description="Disordered" evidence="6">
    <location>
        <begin position="696"/>
        <end position="745"/>
    </location>
</feature>
<feature type="domain" description="RUN" evidence="8">
    <location>
        <begin position="1142"/>
        <end position="1286"/>
    </location>
</feature>
<dbReference type="CDD" id="cd17702">
    <property type="entry name" value="RUN_RUSC2"/>
    <property type="match status" value="1"/>
</dbReference>
<evidence type="ECO:0000259" key="8">
    <source>
        <dbReference type="PROSITE" id="PS50826"/>
    </source>
</evidence>
<feature type="region of interest" description="Disordered" evidence="6">
    <location>
        <begin position="1482"/>
        <end position="1630"/>
    </location>
</feature>
<keyword evidence="3" id="KW-0963">Cytoplasm</keyword>
<feature type="region of interest" description="Disordered" evidence="6">
    <location>
        <begin position="232"/>
        <end position="283"/>
    </location>
</feature>
<feature type="region of interest" description="Disordered" evidence="6">
    <location>
        <begin position="79"/>
        <end position="161"/>
    </location>
</feature>
<dbReference type="SUPFAM" id="SSF140741">
    <property type="entry name" value="RUN domain-like"/>
    <property type="match status" value="1"/>
</dbReference>
<feature type="compositionally biased region" description="Polar residues" evidence="6">
    <location>
        <begin position="1664"/>
        <end position="1678"/>
    </location>
</feature>
<evidence type="ECO:0000256" key="1">
    <source>
        <dbReference type="ARBA" id="ARBA00004496"/>
    </source>
</evidence>
<protein>
    <recommendedName>
        <fullName evidence="11">RUN and SH3 domain containing 2</fullName>
    </recommendedName>
</protein>
<evidence type="ECO:0000256" key="3">
    <source>
        <dbReference type="ARBA" id="ARBA00022490"/>
    </source>
</evidence>
<dbReference type="SMART" id="SM00593">
    <property type="entry name" value="RUN"/>
    <property type="match status" value="1"/>
</dbReference>
<dbReference type="InterPro" id="IPR004012">
    <property type="entry name" value="Run_dom"/>
</dbReference>
<feature type="compositionally biased region" description="Low complexity" evidence="6">
    <location>
        <begin position="93"/>
        <end position="104"/>
    </location>
</feature>
<feature type="compositionally biased region" description="Basic residues" evidence="6">
    <location>
        <begin position="115"/>
        <end position="130"/>
    </location>
</feature>
<dbReference type="InterPro" id="IPR001452">
    <property type="entry name" value="SH3_domain"/>
</dbReference>
<dbReference type="InterPro" id="IPR047343">
    <property type="entry name" value="RUSC1_2"/>
</dbReference>
<dbReference type="InterPro" id="IPR037213">
    <property type="entry name" value="Run_dom_sf"/>
</dbReference>
<keyword evidence="2 5" id="KW-0728">SH3 domain</keyword>
<evidence type="ECO:0000313" key="10">
    <source>
        <dbReference type="Proteomes" id="UP000265140"/>
    </source>
</evidence>
<feature type="compositionally biased region" description="Acidic residues" evidence="6">
    <location>
        <begin position="251"/>
        <end position="265"/>
    </location>
</feature>
<dbReference type="PANTHER" id="PTHR15591">
    <property type="entry name" value="RUN AND SH3 DOMAIN CONTAINING"/>
    <property type="match status" value="1"/>
</dbReference>
<organism evidence="9 10">
    <name type="scientific">Esox lucius</name>
    <name type="common">Northern pike</name>
    <dbReference type="NCBI Taxonomy" id="8010"/>
    <lineage>
        <taxon>Eukaryota</taxon>
        <taxon>Metazoa</taxon>
        <taxon>Chordata</taxon>
        <taxon>Craniata</taxon>
        <taxon>Vertebrata</taxon>
        <taxon>Euteleostomi</taxon>
        <taxon>Actinopterygii</taxon>
        <taxon>Neopterygii</taxon>
        <taxon>Teleostei</taxon>
        <taxon>Protacanthopterygii</taxon>
        <taxon>Esociformes</taxon>
        <taxon>Esocidae</taxon>
        <taxon>Esox</taxon>
    </lineage>
</organism>
<dbReference type="Gene3D" id="2.30.30.40">
    <property type="entry name" value="SH3 Domains"/>
    <property type="match status" value="1"/>
</dbReference>
<feature type="compositionally biased region" description="Acidic residues" evidence="6">
    <location>
        <begin position="536"/>
        <end position="558"/>
    </location>
</feature>
<dbReference type="SMART" id="SM00326">
    <property type="entry name" value="SH3"/>
    <property type="match status" value="1"/>
</dbReference>